<feature type="region of interest" description="Disordered" evidence="1">
    <location>
        <begin position="434"/>
        <end position="520"/>
    </location>
</feature>
<comment type="caution">
    <text evidence="3">The sequence shown here is derived from an EMBL/GenBank/DDBJ whole genome shotgun (WGS) entry which is preliminary data.</text>
</comment>
<feature type="transmembrane region" description="Helical" evidence="2">
    <location>
        <begin position="356"/>
        <end position="377"/>
    </location>
</feature>
<organism evidence="3 4">
    <name type="scientific">Exophiala sideris</name>
    <dbReference type="NCBI Taxonomy" id="1016849"/>
    <lineage>
        <taxon>Eukaryota</taxon>
        <taxon>Fungi</taxon>
        <taxon>Dikarya</taxon>
        <taxon>Ascomycota</taxon>
        <taxon>Pezizomycotina</taxon>
        <taxon>Eurotiomycetes</taxon>
        <taxon>Chaetothyriomycetidae</taxon>
        <taxon>Chaetothyriales</taxon>
        <taxon>Herpotrichiellaceae</taxon>
        <taxon>Exophiala</taxon>
    </lineage>
</organism>
<keyword evidence="4" id="KW-1185">Reference proteome</keyword>
<evidence type="ECO:0000256" key="1">
    <source>
        <dbReference type="SAM" id="MobiDB-lite"/>
    </source>
</evidence>
<keyword evidence="2" id="KW-1133">Transmembrane helix</keyword>
<reference evidence="3 4" key="1">
    <citation type="submission" date="2023-08" db="EMBL/GenBank/DDBJ databases">
        <title>Black Yeasts Isolated from many extreme environments.</title>
        <authorList>
            <person name="Coleine C."/>
            <person name="Stajich J.E."/>
            <person name="Selbmann L."/>
        </authorList>
    </citation>
    <scope>NUCLEOTIDE SEQUENCE [LARGE SCALE GENOMIC DNA]</scope>
    <source>
        <strain evidence="3 4">CCFEE 6328</strain>
    </source>
</reference>
<evidence type="ECO:0000313" key="3">
    <source>
        <dbReference type="EMBL" id="KAK5060443.1"/>
    </source>
</evidence>
<feature type="region of interest" description="Disordered" evidence="1">
    <location>
        <begin position="117"/>
        <end position="169"/>
    </location>
</feature>
<keyword evidence="2" id="KW-0812">Transmembrane</keyword>
<feature type="compositionally biased region" description="Basic residues" evidence="1">
    <location>
        <begin position="497"/>
        <end position="510"/>
    </location>
</feature>
<feature type="compositionally biased region" description="Basic and acidic residues" evidence="1">
    <location>
        <begin position="441"/>
        <end position="467"/>
    </location>
</feature>
<proteinExistence type="predicted"/>
<sequence length="520" mass="57943">MFFDAGLWYSVYLLVQSTKKLLLANSPLIELIGVPPKRNIGPASRIPVTISYQTLLATIMAAIHQTIAIVDRSNKVVSTSKQLKNVFKEAKLAYLERKAEIVAERRAKEDRELRKAMKAVTMAEEDARSQTSRRPGRHHSYGRDHGQDGRRPSAGGQYRSSEPVRREDYAQRTIVSEAPASFVDAPHGHGGLAEFNEDLYGPHHWAPTSPVNHYGHHDLVRRTTDLPLEHINSHRPPPVRSHSTSEVDDHVDMDLAYGEFHPETLMLDPKVEQQLQKQEMSSLVLKCKLLMDEANCAQHSIRATIAHLQQNPDAMAAIALTLAEISNLATKMAPSALTVFKTGAPAVFAMLAAPEFLIAVGVGVGITVVMFGGYKIIKKIRARSSQKDDAGVDEMIDVHELDRIEHWRRGISDGDTASIATSVEGEFITPMAAVSKGHLPLPRDRHEESYRSSSKEEKSRRKQRLIEDDTDQTLVGSEEGSSKSRKFKSAKREKVAVKVKKPSPLRRIFHSRNSETSSMQ</sequence>
<gene>
    <name evidence="3" type="ORF">LTR69_005760</name>
</gene>
<name>A0ABR0JAY3_9EURO</name>
<protein>
    <submittedName>
        <fullName evidence="3">Uncharacterized protein</fullName>
    </submittedName>
</protein>
<accession>A0ABR0JAY3</accession>
<evidence type="ECO:0000313" key="4">
    <source>
        <dbReference type="Proteomes" id="UP001345691"/>
    </source>
</evidence>
<evidence type="ECO:0000256" key="2">
    <source>
        <dbReference type="SAM" id="Phobius"/>
    </source>
</evidence>
<dbReference type="Proteomes" id="UP001345691">
    <property type="component" value="Unassembled WGS sequence"/>
</dbReference>
<keyword evidence="2" id="KW-0472">Membrane</keyword>
<feature type="compositionally biased region" description="Basic and acidic residues" evidence="1">
    <location>
        <begin position="141"/>
        <end position="151"/>
    </location>
</feature>
<dbReference type="EMBL" id="JAVRRF010000011">
    <property type="protein sequence ID" value="KAK5060443.1"/>
    <property type="molecule type" value="Genomic_DNA"/>
</dbReference>